<feature type="transmembrane region" description="Helical" evidence="1">
    <location>
        <begin position="297"/>
        <end position="320"/>
    </location>
</feature>
<feature type="transmembrane region" description="Helical" evidence="1">
    <location>
        <begin position="235"/>
        <end position="261"/>
    </location>
</feature>
<dbReference type="Proteomes" id="UP000827549">
    <property type="component" value="Chromosome 2"/>
</dbReference>
<keyword evidence="1" id="KW-0812">Transmembrane</keyword>
<reference evidence="2" key="1">
    <citation type="submission" date="2023-10" db="EMBL/GenBank/DDBJ databases">
        <authorList>
            <person name="Noh H."/>
        </authorList>
    </citation>
    <scope>NUCLEOTIDE SEQUENCE</scope>
    <source>
        <strain evidence="2">DUCC4014</strain>
    </source>
</reference>
<keyword evidence="3" id="KW-1185">Reference proteome</keyword>
<sequence length="406" mass="44784">MIELEPPECAPAPAENYPAVPDCFAAQQARQRAIFRPAELPGVNRYGNWRTMYEGNVIWYRYWNVDEDDMGLVGAIITVYRDGSMEVDEDGHGAGWIYPDYLDKNVRYLVPIAPHTIPPTIHFLLSWNLRRCADVGGPLVGAEATKARNLGDPPPLVRPDYITNWHQLTRLTRVWLEDEAGFWDKYRWYYLRHALSDTLPRPNRPTAGCALILLVALALAVTTSRRRVVRVDLHIVVIVAVLPLLLLLAAALLLAWPLGILPVDVVIVDDTRVLALLALLGTLLLARFLLDPSCLNLLLPLAGLVTCSLALLGKLGSFGLDLGLTLGRGLVDALLLRSTDTACFLNTCSCLALERLLFGDLFWCLAEKTFTVASTLVGHVGVVGVLFDGSSESMISAAFCWIMAML</sequence>
<proteinExistence type="predicted"/>
<gene>
    <name evidence="2" type="ORF">LOC62_02G002001</name>
</gene>
<organism evidence="2 3">
    <name type="scientific">Vanrija pseudolonga</name>
    <dbReference type="NCBI Taxonomy" id="143232"/>
    <lineage>
        <taxon>Eukaryota</taxon>
        <taxon>Fungi</taxon>
        <taxon>Dikarya</taxon>
        <taxon>Basidiomycota</taxon>
        <taxon>Agaricomycotina</taxon>
        <taxon>Tremellomycetes</taxon>
        <taxon>Trichosporonales</taxon>
        <taxon>Trichosporonaceae</taxon>
        <taxon>Vanrija</taxon>
    </lineage>
</organism>
<dbReference type="RefSeq" id="XP_062624485.1">
    <property type="nucleotide sequence ID" value="XM_062768501.1"/>
</dbReference>
<accession>A0AAF0Y1I8</accession>
<evidence type="ECO:0000313" key="2">
    <source>
        <dbReference type="EMBL" id="WOO78453.1"/>
    </source>
</evidence>
<protein>
    <submittedName>
        <fullName evidence="2">Uncharacterized protein</fullName>
    </submittedName>
</protein>
<keyword evidence="1" id="KW-1133">Transmembrane helix</keyword>
<keyword evidence="1" id="KW-0472">Membrane</keyword>
<feature type="transmembrane region" description="Helical" evidence="1">
    <location>
        <begin position="205"/>
        <end position="223"/>
    </location>
</feature>
<evidence type="ECO:0000313" key="3">
    <source>
        <dbReference type="Proteomes" id="UP000827549"/>
    </source>
</evidence>
<name>A0AAF0Y1I8_9TREE</name>
<dbReference type="AlphaFoldDB" id="A0AAF0Y1I8"/>
<dbReference type="EMBL" id="CP086715">
    <property type="protein sequence ID" value="WOO78453.1"/>
    <property type="molecule type" value="Genomic_DNA"/>
</dbReference>
<feature type="transmembrane region" description="Helical" evidence="1">
    <location>
        <begin position="273"/>
        <end position="290"/>
    </location>
</feature>
<dbReference type="GeneID" id="87805252"/>
<evidence type="ECO:0000256" key="1">
    <source>
        <dbReference type="SAM" id="Phobius"/>
    </source>
</evidence>